<dbReference type="HOGENOM" id="CLU_2760607_0_0_1"/>
<reference evidence="1 3" key="1">
    <citation type="submission" date="2008-03" db="EMBL/GenBank/DDBJ databases">
        <title>Annotation of Ixodes scapularis.</title>
        <authorList>
            <consortium name="Ixodes scapularis Genome Project Consortium"/>
            <person name="Caler E."/>
            <person name="Hannick L.I."/>
            <person name="Bidwell S."/>
            <person name="Joardar V."/>
            <person name="Thiagarajan M."/>
            <person name="Amedeo P."/>
            <person name="Galinsky K.J."/>
            <person name="Schobel S."/>
            <person name="Inman J."/>
            <person name="Hostetler J."/>
            <person name="Miller J."/>
            <person name="Hammond M."/>
            <person name="Megy K."/>
            <person name="Lawson D."/>
            <person name="Kodira C."/>
            <person name="Sutton G."/>
            <person name="Meyer J."/>
            <person name="Hill C.A."/>
            <person name="Birren B."/>
            <person name="Nene V."/>
            <person name="Collins F."/>
            <person name="Alarcon-Chaidez F."/>
            <person name="Wikel S."/>
            <person name="Strausberg R."/>
        </authorList>
    </citation>
    <scope>NUCLEOTIDE SEQUENCE [LARGE SCALE GENOMIC DNA]</scope>
    <source>
        <strain evidence="3">Wikel</strain>
        <strain evidence="1">Wikel colony</strain>
    </source>
</reference>
<dbReference type="EnsemblMetazoa" id="ISCW001406-RA">
    <property type="protein sequence ID" value="ISCW001406-PA"/>
    <property type="gene ID" value="ISCW001406"/>
</dbReference>
<sequence length="70" mass="7596">MEAEALYGLCSAVSRLLGWLNWTSLPCKGVSDWACGGRSHESSDPYVHTTAAEAASDYAAERFIELLDSE</sequence>
<dbReference type="PaxDb" id="6945-B7P133"/>
<organism>
    <name type="scientific">Ixodes scapularis</name>
    <name type="common">Black-legged tick</name>
    <name type="synonym">Deer tick</name>
    <dbReference type="NCBI Taxonomy" id="6945"/>
    <lineage>
        <taxon>Eukaryota</taxon>
        <taxon>Metazoa</taxon>
        <taxon>Ecdysozoa</taxon>
        <taxon>Arthropoda</taxon>
        <taxon>Chelicerata</taxon>
        <taxon>Arachnida</taxon>
        <taxon>Acari</taxon>
        <taxon>Parasitiformes</taxon>
        <taxon>Ixodida</taxon>
        <taxon>Ixodoidea</taxon>
        <taxon>Ixodidae</taxon>
        <taxon>Ixodinae</taxon>
        <taxon>Ixodes</taxon>
    </lineage>
</organism>
<gene>
    <name evidence="1" type="ORF">IscW_ISCW001406</name>
</gene>
<dbReference type="EMBL" id="ABJB010058201">
    <property type="status" value="NOT_ANNOTATED_CDS"/>
    <property type="molecule type" value="Genomic_DNA"/>
</dbReference>
<name>B7P133_IXOSC</name>
<evidence type="ECO:0000313" key="2">
    <source>
        <dbReference type="EnsemblMetazoa" id="ISCW001406-PA"/>
    </source>
</evidence>
<protein>
    <submittedName>
        <fullName evidence="1 2">Uncharacterized protein</fullName>
    </submittedName>
</protein>
<dbReference type="AlphaFoldDB" id="B7P133"/>
<reference evidence="2" key="2">
    <citation type="submission" date="2020-05" db="UniProtKB">
        <authorList>
            <consortium name="EnsemblMetazoa"/>
        </authorList>
    </citation>
    <scope>IDENTIFICATION</scope>
    <source>
        <strain evidence="2">wikel</strain>
    </source>
</reference>
<evidence type="ECO:0000313" key="3">
    <source>
        <dbReference type="Proteomes" id="UP000001555"/>
    </source>
</evidence>
<keyword evidence="3" id="KW-1185">Reference proteome</keyword>
<dbReference type="InParanoid" id="B7P133"/>
<proteinExistence type="predicted"/>
<dbReference type="EMBL" id="DS614450">
    <property type="protein sequence ID" value="EEC00305.1"/>
    <property type="molecule type" value="Genomic_DNA"/>
</dbReference>
<dbReference type="VEuPathDB" id="VectorBase:ISCI001406"/>
<dbReference type="Proteomes" id="UP000001555">
    <property type="component" value="Unassembled WGS sequence"/>
</dbReference>
<dbReference type="VEuPathDB" id="VectorBase:ISCW001406"/>
<accession>B7P133</accession>
<evidence type="ECO:0000313" key="1">
    <source>
        <dbReference type="EMBL" id="EEC00305.1"/>
    </source>
</evidence>